<sequence length="458" mass="54454">MTDIIEKVQLSKLPEYVQMAEKKGYVMRQQFISKDLMPLLKFCFCGQYVNPDQILVLCPSCEKPFHAECLIKQFDQGNVNCDSCREILSSQQITDRIKDALQTRQSTIVIQSNQPKIYEQQRAIQIEEEEEEEQLDRNERRIDLEKIVKKIKTKDGSLSSKVQIVKHDSNNNGNSRDKNKQHEITIPQANPPEQQKQQTQPYKNISAQAVEKMKSWVERYRQMESNASSFEKKRQEVREKFFSVIFYGIEELKDMYQRDPTSITQLEKEIINNSETALFQYIKNLALDIEVYTHIKFNTQYKNKLEPLYVERCKLIYLHMKDDKNLELRRKVISKEFQAQDLSTRDERDLYNPEKRRQTQEIAMRVIELNQKDKDEEQKIVKDIEEVSFSRNQSINEEIQIPTQKKDGHSTKTLLKEKMMEYSVEKSIMRFKKRIADELNDKERLQILASLEQYQLHQ</sequence>
<dbReference type="CDD" id="cd15489">
    <property type="entry name" value="PHD_SF"/>
    <property type="match status" value="1"/>
</dbReference>
<accession>A0A8S1TXZ7</accession>
<evidence type="ECO:0000256" key="1">
    <source>
        <dbReference type="SAM" id="MobiDB-lite"/>
    </source>
</evidence>
<dbReference type="OrthoDB" id="10259622at2759"/>
<proteinExistence type="predicted"/>
<protein>
    <recommendedName>
        <fullName evidence="2">TFIIS central domain-containing protein</fullName>
    </recommendedName>
</protein>
<dbReference type="AlphaFoldDB" id="A0A8S1TXZ7"/>
<evidence type="ECO:0000313" key="3">
    <source>
        <dbReference type="EMBL" id="CAD8155626.1"/>
    </source>
</evidence>
<reference evidence="3" key="1">
    <citation type="submission" date="2021-01" db="EMBL/GenBank/DDBJ databases">
        <authorList>
            <consortium name="Genoscope - CEA"/>
            <person name="William W."/>
        </authorList>
    </citation>
    <scope>NUCLEOTIDE SEQUENCE</scope>
</reference>
<dbReference type="Pfam" id="PF07500">
    <property type="entry name" value="TFIIS_M"/>
    <property type="match status" value="1"/>
</dbReference>
<dbReference type="InterPro" id="IPR003618">
    <property type="entry name" value="TFIIS_cen_dom"/>
</dbReference>
<keyword evidence="4" id="KW-1185">Reference proteome</keyword>
<evidence type="ECO:0000259" key="2">
    <source>
        <dbReference type="PROSITE" id="PS51321"/>
    </source>
</evidence>
<feature type="region of interest" description="Disordered" evidence="1">
    <location>
        <begin position="159"/>
        <end position="179"/>
    </location>
</feature>
<dbReference type="GO" id="GO:0006351">
    <property type="term" value="P:DNA-templated transcription"/>
    <property type="evidence" value="ECO:0007669"/>
    <property type="project" value="InterPro"/>
</dbReference>
<feature type="domain" description="TFIIS central" evidence="2">
    <location>
        <begin position="233"/>
        <end position="378"/>
    </location>
</feature>
<comment type="caution">
    <text evidence="3">The sequence shown here is derived from an EMBL/GenBank/DDBJ whole genome shotgun (WGS) entry which is preliminary data.</text>
</comment>
<dbReference type="Proteomes" id="UP000683925">
    <property type="component" value="Unassembled WGS sequence"/>
</dbReference>
<organism evidence="3 4">
    <name type="scientific">Paramecium octaurelia</name>
    <dbReference type="NCBI Taxonomy" id="43137"/>
    <lineage>
        <taxon>Eukaryota</taxon>
        <taxon>Sar</taxon>
        <taxon>Alveolata</taxon>
        <taxon>Ciliophora</taxon>
        <taxon>Intramacronucleata</taxon>
        <taxon>Oligohymenophorea</taxon>
        <taxon>Peniculida</taxon>
        <taxon>Parameciidae</taxon>
        <taxon>Paramecium</taxon>
    </lineage>
</organism>
<gene>
    <name evidence="3" type="ORF">POCTA_138.1.T0310038</name>
</gene>
<feature type="compositionally biased region" description="Basic and acidic residues" evidence="1">
    <location>
        <begin position="165"/>
        <end position="179"/>
    </location>
</feature>
<name>A0A8S1TXZ7_PAROT</name>
<evidence type="ECO:0000313" key="4">
    <source>
        <dbReference type="Proteomes" id="UP000683925"/>
    </source>
</evidence>
<dbReference type="PROSITE" id="PS51321">
    <property type="entry name" value="TFIIS_CENTRAL"/>
    <property type="match status" value="1"/>
</dbReference>
<dbReference type="EMBL" id="CAJJDP010000031">
    <property type="protein sequence ID" value="CAD8155626.1"/>
    <property type="molecule type" value="Genomic_DNA"/>
</dbReference>
<dbReference type="OMA" id="NKQHEIT"/>